<dbReference type="SUPFAM" id="SSF54909">
    <property type="entry name" value="Dimeric alpha+beta barrel"/>
    <property type="match status" value="1"/>
</dbReference>
<name>A0ABT8W1E3_9GAMM</name>
<dbReference type="Proteomes" id="UP001168640">
    <property type="component" value="Unassembled WGS sequence"/>
</dbReference>
<keyword evidence="2" id="KW-1185">Reference proteome</keyword>
<comment type="caution">
    <text evidence="1">The sequence shown here is derived from an EMBL/GenBank/DDBJ whole genome shotgun (WGS) entry which is preliminary data.</text>
</comment>
<evidence type="ECO:0000313" key="2">
    <source>
        <dbReference type="Proteomes" id="UP001168640"/>
    </source>
</evidence>
<proteinExistence type="predicted"/>
<dbReference type="EMBL" id="JAUMIS010000002">
    <property type="protein sequence ID" value="MDO3722074.1"/>
    <property type="molecule type" value="Genomic_DNA"/>
</dbReference>
<protein>
    <submittedName>
        <fullName evidence="1">DUF1330 domain-containing protein</fullName>
    </submittedName>
</protein>
<organism evidence="1 2">
    <name type="scientific">Marinobacter suaedae</name>
    <dbReference type="NCBI Taxonomy" id="3057675"/>
    <lineage>
        <taxon>Bacteria</taxon>
        <taxon>Pseudomonadati</taxon>
        <taxon>Pseudomonadota</taxon>
        <taxon>Gammaproteobacteria</taxon>
        <taxon>Pseudomonadales</taxon>
        <taxon>Marinobacteraceae</taxon>
        <taxon>Marinobacter</taxon>
    </lineage>
</organism>
<evidence type="ECO:0000313" key="1">
    <source>
        <dbReference type="EMBL" id="MDO3722074.1"/>
    </source>
</evidence>
<reference evidence="1" key="1">
    <citation type="submission" date="2023-07" db="EMBL/GenBank/DDBJ databases">
        <title>Marinobacter sp. chi1 genome sequencing and assembly.</title>
        <authorList>
            <person name="Park S."/>
        </authorList>
    </citation>
    <scope>NUCLEOTIDE SEQUENCE</scope>
    <source>
        <strain evidence="1">Chi1</strain>
    </source>
</reference>
<dbReference type="RefSeq" id="WP_302909836.1">
    <property type="nucleotide sequence ID" value="NZ_JAUMIS010000002.1"/>
</dbReference>
<gene>
    <name evidence="1" type="ORF">QVZ43_10100</name>
</gene>
<dbReference type="InterPro" id="IPR011008">
    <property type="entry name" value="Dimeric_a/b-barrel"/>
</dbReference>
<accession>A0ABT8W1E3</accession>
<dbReference type="Gene3D" id="3.30.70.100">
    <property type="match status" value="1"/>
</dbReference>
<sequence length="109" mass="11995">MSALNVCPQPLQKVLAETPKDQPVVMLDLKRFADDKRRSRYPERTAPPSVQTDIQKAADCVKTVGAEVVWWGSGCEALIAPPDDPSDQVVLVRYPSIAAYMAMIEQPAL</sequence>